<organism evidence="1 2">
    <name type="scientific">Coprinellus micaceus</name>
    <name type="common">Glistening ink-cap mushroom</name>
    <name type="synonym">Coprinus micaceus</name>
    <dbReference type="NCBI Taxonomy" id="71717"/>
    <lineage>
        <taxon>Eukaryota</taxon>
        <taxon>Fungi</taxon>
        <taxon>Dikarya</taxon>
        <taxon>Basidiomycota</taxon>
        <taxon>Agaricomycotina</taxon>
        <taxon>Agaricomycetes</taxon>
        <taxon>Agaricomycetidae</taxon>
        <taxon>Agaricales</taxon>
        <taxon>Agaricineae</taxon>
        <taxon>Psathyrellaceae</taxon>
        <taxon>Coprinellus</taxon>
    </lineage>
</organism>
<protein>
    <submittedName>
        <fullName evidence="1">Uncharacterized protein</fullName>
    </submittedName>
</protein>
<dbReference type="AlphaFoldDB" id="A0A4Y7TVA7"/>
<evidence type="ECO:0000313" key="1">
    <source>
        <dbReference type="EMBL" id="TEB38097.1"/>
    </source>
</evidence>
<reference evidence="1 2" key="1">
    <citation type="journal article" date="2019" name="Nat. Ecol. Evol.">
        <title>Megaphylogeny resolves global patterns of mushroom evolution.</title>
        <authorList>
            <person name="Varga T."/>
            <person name="Krizsan K."/>
            <person name="Foldi C."/>
            <person name="Dima B."/>
            <person name="Sanchez-Garcia M."/>
            <person name="Sanchez-Ramirez S."/>
            <person name="Szollosi G.J."/>
            <person name="Szarkandi J.G."/>
            <person name="Papp V."/>
            <person name="Albert L."/>
            <person name="Andreopoulos W."/>
            <person name="Angelini C."/>
            <person name="Antonin V."/>
            <person name="Barry K.W."/>
            <person name="Bougher N.L."/>
            <person name="Buchanan P."/>
            <person name="Buyck B."/>
            <person name="Bense V."/>
            <person name="Catcheside P."/>
            <person name="Chovatia M."/>
            <person name="Cooper J."/>
            <person name="Damon W."/>
            <person name="Desjardin D."/>
            <person name="Finy P."/>
            <person name="Geml J."/>
            <person name="Haridas S."/>
            <person name="Hughes K."/>
            <person name="Justo A."/>
            <person name="Karasinski D."/>
            <person name="Kautmanova I."/>
            <person name="Kiss B."/>
            <person name="Kocsube S."/>
            <person name="Kotiranta H."/>
            <person name="LaButti K.M."/>
            <person name="Lechner B.E."/>
            <person name="Liimatainen K."/>
            <person name="Lipzen A."/>
            <person name="Lukacs Z."/>
            <person name="Mihaltcheva S."/>
            <person name="Morgado L.N."/>
            <person name="Niskanen T."/>
            <person name="Noordeloos M.E."/>
            <person name="Ohm R.A."/>
            <person name="Ortiz-Santana B."/>
            <person name="Ovrebo C."/>
            <person name="Racz N."/>
            <person name="Riley R."/>
            <person name="Savchenko A."/>
            <person name="Shiryaev A."/>
            <person name="Soop K."/>
            <person name="Spirin V."/>
            <person name="Szebenyi C."/>
            <person name="Tomsovsky M."/>
            <person name="Tulloss R.E."/>
            <person name="Uehling J."/>
            <person name="Grigoriev I.V."/>
            <person name="Vagvolgyi C."/>
            <person name="Papp T."/>
            <person name="Martin F.M."/>
            <person name="Miettinen O."/>
            <person name="Hibbett D.S."/>
            <person name="Nagy L.G."/>
        </authorList>
    </citation>
    <scope>NUCLEOTIDE SEQUENCE [LARGE SCALE GENOMIC DNA]</scope>
    <source>
        <strain evidence="1 2">FP101781</strain>
    </source>
</reference>
<evidence type="ECO:0000313" key="2">
    <source>
        <dbReference type="Proteomes" id="UP000298030"/>
    </source>
</evidence>
<comment type="caution">
    <text evidence="1">The sequence shown here is derived from an EMBL/GenBank/DDBJ whole genome shotgun (WGS) entry which is preliminary data.</text>
</comment>
<sequence length="172" mass="18789">MTSDTLDGLVTRFVLTCRTLAAVGSCTHLLAANSSFVLPVSCLQLVRCTGKLVPAVAVLASIRYSSCRYDLAPECILLCVPNQRPTYLSTPCYVLGRGLNTIGYAIPPPREYHRLVNSGIRTTKSPLKSTPKWPTKHPVVTSRPILWATSEFQAASAKFLQNGVKRTRAPFP</sequence>
<keyword evidence="2" id="KW-1185">Reference proteome</keyword>
<name>A0A4Y7TVA7_COPMI</name>
<dbReference type="Proteomes" id="UP000298030">
    <property type="component" value="Unassembled WGS sequence"/>
</dbReference>
<proteinExistence type="predicted"/>
<dbReference type="EMBL" id="QPFP01000003">
    <property type="protein sequence ID" value="TEB38097.1"/>
    <property type="molecule type" value="Genomic_DNA"/>
</dbReference>
<accession>A0A4Y7TVA7</accession>
<gene>
    <name evidence="1" type="ORF">FA13DRAFT_723262</name>
</gene>